<evidence type="ECO:0000256" key="11">
    <source>
        <dbReference type="SAM" id="MobiDB-lite"/>
    </source>
</evidence>
<feature type="chain" id="PRO_5040383812" description="Protein ROT1" evidence="13">
    <location>
        <begin position="21"/>
        <end position="246"/>
    </location>
</feature>
<feature type="region of interest" description="Disordered" evidence="11">
    <location>
        <begin position="183"/>
        <end position="203"/>
    </location>
</feature>
<feature type="transmembrane region" description="Helical" evidence="12">
    <location>
        <begin position="227"/>
        <end position="245"/>
    </location>
</feature>
<accession>A0A9P4VL69</accession>
<feature type="signal peptide" evidence="13">
    <location>
        <begin position="1"/>
        <end position="20"/>
    </location>
</feature>
<evidence type="ECO:0000256" key="1">
    <source>
        <dbReference type="ARBA" id="ARBA00004115"/>
    </source>
</evidence>
<keyword evidence="7 12" id="KW-1133">Transmembrane helix</keyword>
<evidence type="ECO:0000256" key="2">
    <source>
        <dbReference type="ARBA" id="ARBA00007149"/>
    </source>
</evidence>
<dbReference type="PANTHER" id="PTHR28090:SF1">
    <property type="entry name" value="PROTEIN ROT1"/>
    <property type="match status" value="1"/>
</dbReference>
<dbReference type="Pfam" id="PF10681">
    <property type="entry name" value="Rot1"/>
    <property type="match status" value="1"/>
</dbReference>
<dbReference type="EMBL" id="MU006110">
    <property type="protein sequence ID" value="KAF2835228.1"/>
    <property type="molecule type" value="Genomic_DNA"/>
</dbReference>
<reference evidence="14" key="1">
    <citation type="journal article" date="2020" name="Stud. Mycol.">
        <title>101 Dothideomycetes genomes: a test case for predicting lifestyles and emergence of pathogens.</title>
        <authorList>
            <person name="Haridas S."/>
            <person name="Albert R."/>
            <person name="Binder M."/>
            <person name="Bloem J."/>
            <person name="Labutti K."/>
            <person name="Salamov A."/>
            <person name="Andreopoulos B."/>
            <person name="Baker S."/>
            <person name="Barry K."/>
            <person name="Bills G."/>
            <person name="Bluhm B."/>
            <person name="Cannon C."/>
            <person name="Castanera R."/>
            <person name="Culley D."/>
            <person name="Daum C."/>
            <person name="Ezra D."/>
            <person name="Gonzalez J."/>
            <person name="Henrissat B."/>
            <person name="Kuo A."/>
            <person name="Liang C."/>
            <person name="Lipzen A."/>
            <person name="Lutzoni F."/>
            <person name="Magnuson J."/>
            <person name="Mondo S."/>
            <person name="Nolan M."/>
            <person name="Ohm R."/>
            <person name="Pangilinan J."/>
            <person name="Park H.-J."/>
            <person name="Ramirez L."/>
            <person name="Alfaro M."/>
            <person name="Sun H."/>
            <person name="Tritt A."/>
            <person name="Yoshinaga Y."/>
            <person name="Zwiers L.-H."/>
            <person name="Turgeon B."/>
            <person name="Goodwin S."/>
            <person name="Spatafora J."/>
            <person name="Crous P."/>
            <person name="Grigoriev I."/>
        </authorList>
    </citation>
    <scope>NUCLEOTIDE SEQUENCE</scope>
    <source>
        <strain evidence="14">CBS 101060</strain>
    </source>
</reference>
<keyword evidence="8 10" id="KW-0472">Membrane</keyword>
<keyword evidence="4 12" id="KW-0812">Transmembrane</keyword>
<comment type="subcellular location">
    <subcellularLocation>
        <location evidence="1">Endoplasmic reticulum membrane</location>
        <topology evidence="1">Single-pass type I membrane protein</topology>
    </subcellularLocation>
</comment>
<dbReference type="PANTHER" id="PTHR28090">
    <property type="entry name" value="PROTEIN ROT1"/>
    <property type="match status" value="1"/>
</dbReference>
<evidence type="ECO:0000256" key="10">
    <source>
        <dbReference type="PIRNR" id="PIRNR017290"/>
    </source>
</evidence>
<comment type="function">
    <text evidence="9 10">Required for normal levels of the cell wall 1,6-beta-glucan. Involved in a protein folding machinery chaperoning proteins acting in various physiological processes including cell wall synthesis and lysis of autophagic bodies.</text>
</comment>
<sequence length="246" mass="27888">MLHSLVSWILVGAGAYLVSAQVAIDPQLVGTWSSKSNRTFTGPRFYDPIRDKMIEPEHTGISYSFTDNGHYESAFYRAVANPVNPACPKGVMQWQHGTYEKLVNGSLSLSPISVDGRQLTSDPCNYDRGIYLRYSQPEIFERYEVFVDPYHNIMRLNLFMFDGSPQQPLYLSFKPPQMLPTTTLNPTDTPTATSGGKAKRTVSPEDSELPLNYKAFRNRIKRYNADYWWYFGVGLTGVGGVLYFCF</sequence>
<evidence type="ECO:0000256" key="3">
    <source>
        <dbReference type="ARBA" id="ARBA00017291"/>
    </source>
</evidence>
<evidence type="ECO:0000256" key="12">
    <source>
        <dbReference type="SAM" id="Phobius"/>
    </source>
</evidence>
<dbReference type="OrthoDB" id="5327821at2759"/>
<feature type="compositionally biased region" description="Low complexity" evidence="11">
    <location>
        <begin position="183"/>
        <end position="193"/>
    </location>
</feature>
<keyword evidence="5 13" id="KW-0732">Signal</keyword>
<dbReference type="InterPro" id="IPR019623">
    <property type="entry name" value="Rot1"/>
</dbReference>
<dbReference type="Proteomes" id="UP000799429">
    <property type="component" value="Unassembled WGS sequence"/>
</dbReference>
<evidence type="ECO:0000313" key="14">
    <source>
        <dbReference type="EMBL" id="KAF2835228.1"/>
    </source>
</evidence>
<evidence type="ECO:0000256" key="9">
    <source>
        <dbReference type="ARBA" id="ARBA00024969"/>
    </source>
</evidence>
<evidence type="ECO:0000256" key="6">
    <source>
        <dbReference type="ARBA" id="ARBA00022824"/>
    </source>
</evidence>
<comment type="caution">
    <text evidence="14">The sequence shown here is derived from an EMBL/GenBank/DDBJ whole genome shotgun (WGS) entry which is preliminary data.</text>
</comment>
<keyword evidence="6 10" id="KW-0256">Endoplasmic reticulum</keyword>
<name>A0A9P4VL69_9PEZI</name>
<organism evidence="14 15">
    <name type="scientific">Patellaria atrata CBS 101060</name>
    <dbReference type="NCBI Taxonomy" id="1346257"/>
    <lineage>
        <taxon>Eukaryota</taxon>
        <taxon>Fungi</taxon>
        <taxon>Dikarya</taxon>
        <taxon>Ascomycota</taxon>
        <taxon>Pezizomycotina</taxon>
        <taxon>Dothideomycetes</taxon>
        <taxon>Dothideomycetes incertae sedis</taxon>
        <taxon>Patellariales</taxon>
        <taxon>Patellariaceae</taxon>
        <taxon>Patellaria</taxon>
    </lineage>
</organism>
<evidence type="ECO:0000313" key="15">
    <source>
        <dbReference type="Proteomes" id="UP000799429"/>
    </source>
</evidence>
<dbReference type="GO" id="GO:0051082">
    <property type="term" value="F:unfolded protein binding"/>
    <property type="evidence" value="ECO:0007669"/>
    <property type="project" value="TreeGrafter"/>
</dbReference>
<protein>
    <recommendedName>
        <fullName evidence="3 10">Protein ROT1</fullName>
    </recommendedName>
</protein>
<evidence type="ECO:0000256" key="4">
    <source>
        <dbReference type="ARBA" id="ARBA00022692"/>
    </source>
</evidence>
<dbReference type="PIRSF" id="PIRSF017290">
    <property type="entry name" value="ROT1_prd"/>
    <property type="match status" value="1"/>
</dbReference>
<evidence type="ECO:0000256" key="8">
    <source>
        <dbReference type="ARBA" id="ARBA00023136"/>
    </source>
</evidence>
<dbReference type="GO" id="GO:0005789">
    <property type="term" value="C:endoplasmic reticulum membrane"/>
    <property type="evidence" value="ECO:0007669"/>
    <property type="project" value="UniProtKB-SubCell"/>
</dbReference>
<comment type="similarity">
    <text evidence="2 10">Belongs to the ROT1 family.</text>
</comment>
<proteinExistence type="inferred from homology"/>
<gene>
    <name evidence="14" type="ORF">M501DRAFT_999256</name>
</gene>
<dbReference type="AlphaFoldDB" id="A0A9P4VL69"/>
<evidence type="ECO:0000256" key="7">
    <source>
        <dbReference type="ARBA" id="ARBA00022989"/>
    </source>
</evidence>
<keyword evidence="15" id="KW-1185">Reference proteome</keyword>
<evidence type="ECO:0000256" key="13">
    <source>
        <dbReference type="SAM" id="SignalP"/>
    </source>
</evidence>
<dbReference type="GO" id="GO:0006458">
    <property type="term" value="P:'de novo' protein folding"/>
    <property type="evidence" value="ECO:0007669"/>
    <property type="project" value="InterPro"/>
</dbReference>
<evidence type="ECO:0000256" key="5">
    <source>
        <dbReference type="ARBA" id="ARBA00022729"/>
    </source>
</evidence>